<reference evidence="2 3" key="1">
    <citation type="submission" date="2018-06" db="EMBL/GenBank/DDBJ databases">
        <authorList>
            <consortium name="Pathogen Informatics"/>
            <person name="Doyle S."/>
        </authorList>
    </citation>
    <scope>NUCLEOTIDE SEQUENCE [LARGE SCALE GENOMIC DNA]</scope>
    <source>
        <strain evidence="2 3">NCTC13834</strain>
    </source>
</reference>
<dbReference type="InterPro" id="IPR006944">
    <property type="entry name" value="Phage/GTA_portal"/>
</dbReference>
<proteinExistence type="predicted"/>
<accession>A0A380GP06</accession>
<gene>
    <name evidence="2" type="ORF">NCTC13834_01774</name>
</gene>
<dbReference type="RefSeq" id="WP_096810238.1">
    <property type="nucleotide sequence ID" value="NZ_BMCF01000004.1"/>
</dbReference>
<dbReference type="Proteomes" id="UP000254412">
    <property type="component" value="Unassembled WGS sequence"/>
</dbReference>
<dbReference type="Pfam" id="PF04860">
    <property type="entry name" value="Phage_portal"/>
    <property type="match status" value="1"/>
</dbReference>
<evidence type="ECO:0000313" key="3">
    <source>
        <dbReference type="Proteomes" id="UP000254412"/>
    </source>
</evidence>
<protein>
    <submittedName>
        <fullName evidence="2">HK97 family phage portal protein</fullName>
    </submittedName>
</protein>
<dbReference type="AlphaFoldDB" id="A0A380GP06"/>
<feature type="region of interest" description="Disordered" evidence="1">
    <location>
        <begin position="385"/>
        <end position="423"/>
    </location>
</feature>
<organism evidence="2 3">
    <name type="scientific">Staphylococcus nepalensis</name>
    <dbReference type="NCBI Taxonomy" id="214473"/>
    <lineage>
        <taxon>Bacteria</taxon>
        <taxon>Bacillati</taxon>
        <taxon>Bacillota</taxon>
        <taxon>Bacilli</taxon>
        <taxon>Bacillales</taxon>
        <taxon>Staphylococcaceae</taxon>
        <taxon>Staphylococcus</taxon>
    </lineage>
</organism>
<sequence>MKTIAKQNIISKVKQKLIDNWVDQSKEKLYDFSPWRNKNFWGVISNTLETNETIFAAITKLSNSMASIPIKLYKNYEVVTNDISLLITDSPNGSISSFDFINQIETCRNEKGNAYVLIERDIYHQPNKLYLINPDVVEILIESTSKDIYYSIHAATDNKLIVHNTDMMHFKHIVGSNMVQGISPVDVLKNTTDFDNAIRNFNLKEMEKPESFVLKYGTNVSDDKRKSVVQNFKDFYEENGGVLFQEPGVEIDPLDKKYVSEDIVATENLTRERIANVFQIPSVFLNANNAMTFNSNEELDRYYLQHTLLPIIKQYEEEFNRKLLTKYRRTMGYYFKFNVKSFLRADSKTQAEVYFKAVRSGYYTVNDIRLWEDLPPVEGGDTPLISGDLYPIDTPPEQRHTLKGGDSNEQEKNLLSDEEKGGE</sequence>
<evidence type="ECO:0000256" key="1">
    <source>
        <dbReference type="SAM" id="MobiDB-lite"/>
    </source>
</evidence>
<dbReference type="GeneID" id="66777156"/>
<name>A0A380GP06_9STAP</name>
<dbReference type="InterPro" id="IPR006427">
    <property type="entry name" value="Portal_HK97"/>
</dbReference>
<feature type="compositionally biased region" description="Basic and acidic residues" evidence="1">
    <location>
        <begin position="409"/>
        <end position="423"/>
    </location>
</feature>
<evidence type="ECO:0000313" key="2">
    <source>
        <dbReference type="EMBL" id="SUM55410.1"/>
    </source>
</evidence>
<dbReference type="NCBIfam" id="TIGR01537">
    <property type="entry name" value="portal_HK97"/>
    <property type="match status" value="1"/>
</dbReference>
<dbReference type="EMBL" id="UHDS01000001">
    <property type="protein sequence ID" value="SUM55410.1"/>
    <property type="molecule type" value="Genomic_DNA"/>
</dbReference>